<dbReference type="RefSeq" id="WP_211742267.1">
    <property type="nucleotide sequence ID" value="NZ_JAGXBY010000005.1"/>
</dbReference>
<evidence type="ECO:0000259" key="2">
    <source>
        <dbReference type="Pfam" id="PF00496"/>
    </source>
</evidence>
<reference evidence="4 5" key="1">
    <citation type="submission" date="2021-05" db="EMBL/GenBank/DDBJ databases">
        <title>Ornithinibacillus massiliensis sp. nov.</title>
        <authorList>
            <person name="Iwaza R."/>
            <person name="Lagier J.-C."/>
            <person name="Raoult D."/>
        </authorList>
    </citation>
    <scope>NUCLEOTIDE SEQUENCE [LARGE SCALE GENOMIC DNA]</scope>
    <source>
        <strain evidence="4 5">Marseille-P3601</strain>
    </source>
</reference>
<dbReference type="Proteomes" id="UP000681870">
    <property type="component" value="Unassembled WGS sequence"/>
</dbReference>
<dbReference type="Pfam" id="PF00496">
    <property type="entry name" value="SBP_bac_5"/>
    <property type="match status" value="1"/>
</dbReference>
<accession>A0ABS5MG85</accession>
<dbReference type="SUPFAM" id="SSF53850">
    <property type="entry name" value="Periplasmic binding protein-like II"/>
    <property type="match status" value="1"/>
</dbReference>
<evidence type="ECO:0000259" key="3">
    <source>
        <dbReference type="Pfam" id="PF12793"/>
    </source>
</evidence>
<dbReference type="Gene3D" id="3.10.105.10">
    <property type="entry name" value="Dipeptide-binding Protein, Domain 3"/>
    <property type="match status" value="1"/>
</dbReference>
<dbReference type="InterPro" id="IPR036390">
    <property type="entry name" value="WH_DNA-bd_sf"/>
</dbReference>
<gene>
    <name evidence="4" type="ORF">KGF86_14065</name>
</gene>
<dbReference type="InterPro" id="IPR025370">
    <property type="entry name" value="SgrR_HTH_N"/>
</dbReference>
<dbReference type="Gene3D" id="3.40.190.10">
    <property type="entry name" value="Periplasmic binding protein-like II"/>
    <property type="match status" value="1"/>
</dbReference>
<feature type="domain" description="Solute-binding protein family 5" evidence="2">
    <location>
        <begin position="174"/>
        <end position="498"/>
    </location>
</feature>
<dbReference type="PANTHER" id="PTHR30290:SF72">
    <property type="entry name" value="HTH-TYPE TRANSCRIPTIONAL REGULATOR SGRR"/>
    <property type="match status" value="1"/>
</dbReference>
<organism evidence="4 5">
    <name type="scientific">Ornithinibacillus massiliensis</name>
    <dbReference type="NCBI Taxonomy" id="1944633"/>
    <lineage>
        <taxon>Bacteria</taxon>
        <taxon>Bacillati</taxon>
        <taxon>Bacillota</taxon>
        <taxon>Bacilli</taxon>
        <taxon>Bacillales</taxon>
        <taxon>Bacillaceae</taxon>
        <taxon>Ornithinibacillus</taxon>
    </lineage>
</organism>
<evidence type="ECO:0000256" key="1">
    <source>
        <dbReference type="ARBA" id="ARBA00023125"/>
    </source>
</evidence>
<sequence>MQLLYYYIHLFVQCSNRNANKPIKLTRNEISNILQCTERNVIHILNRMEEKEWITRVRGKGRGNPTVITFTKSITDMLTYMEASSRDTGFNGLITYLERHDILRNHQHVLDTILKELFGMRKDITQQEGEECLHIPYFRSFHSLDPSQVERQTERHMVQQLFDTLVTFNKDTDKVEPSIAYYWERDESGKVWTFYLRKGISFHNGKMLDAEDVKFTFERLKDTPAKWIVAYLEKMNSIGSHAIQFHFAIPIVNWPFMLCSPKASIVPMGFAEQTVEEFSREPIGTGPYKVKSHNTNLLSLSVHQSYFKERAHIDEIFIHVMPSVEKFMNIKEIEEEPLFYIPFTWNTNTDRGYKNVERGHLSIKYLMWNMRKDKIRSNHLLREKLGVLLNKKRMIEALGYPRYEPVRVFHQNRPNNDKLYNMSLDIDYMDTLILMTYNLKPNEEDIKWIKSECNKQGIHLELRVVPYSNFYEEAKEADIVLSEYVAEDVEEVALLNLFHSEMSILHNLLDRENSRITQGIYKELVQEVSSNRRIQIMNQLENKLIENHIVMPLYSTYQKALYHENLMGISLSIIGLVPFKDLFFRKEYGSN</sequence>
<keyword evidence="5" id="KW-1185">Reference proteome</keyword>
<protein>
    <submittedName>
        <fullName evidence="4">SgrR family transcriptional regulator</fullName>
    </submittedName>
</protein>
<dbReference type="SUPFAM" id="SSF46785">
    <property type="entry name" value="Winged helix' DNA-binding domain"/>
    <property type="match status" value="1"/>
</dbReference>
<dbReference type="PANTHER" id="PTHR30290">
    <property type="entry name" value="PERIPLASMIC BINDING COMPONENT OF ABC TRANSPORTER"/>
    <property type="match status" value="1"/>
</dbReference>
<comment type="caution">
    <text evidence="4">The sequence shown here is derived from an EMBL/GenBank/DDBJ whole genome shotgun (WGS) entry which is preliminary data.</text>
</comment>
<proteinExistence type="predicted"/>
<dbReference type="InterPro" id="IPR039424">
    <property type="entry name" value="SBP_5"/>
</dbReference>
<feature type="domain" description="Transcriptional regulator SgrR N-terminal HTH" evidence="3">
    <location>
        <begin position="3"/>
        <end position="77"/>
    </location>
</feature>
<keyword evidence="1" id="KW-0238">DNA-binding</keyword>
<evidence type="ECO:0000313" key="4">
    <source>
        <dbReference type="EMBL" id="MBS3681323.1"/>
    </source>
</evidence>
<dbReference type="InterPro" id="IPR000914">
    <property type="entry name" value="SBP_5_dom"/>
</dbReference>
<dbReference type="Pfam" id="PF12793">
    <property type="entry name" value="SgrR_N"/>
    <property type="match status" value="1"/>
</dbReference>
<evidence type="ECO:0000313" key="5">
    <source>
        <dbReference type="Proteomes" id="UP000681870"/>
    </source>
</evidence>
<name>A0ABS5MG85_9BACI</name>
<dbReference type="EMBL" id="JAGXBY010000005">
    <property type="protein sequence ID" value="MBS3681323.1"/>
    <property type="molecule type" value="Genomic_DNA"/>
</dbReference>